<dbReference type="AlphaFoldDB" id="A0A3Q0FAK4"/>
<dbReference type="InterPro" id="IPR058942">
    <property type="entry name" value="AT3G52170-like"/>
</dbReference>
<dbReference type="GeneID" id="106769722"/>
<dbReference type="PANTHER" id="PTHR34568:SF1">
    <property type="entry name" value="DNA BINDING PROTEIN"/>
    <property type="match status" value="1"/>
</dbReference>
<reference evidence="2" key="1">
    <citation type="journal article" date="2014" name="Nat. Commun.">
        <title>Genome sequence of mungbean and insights into evolution within Vigna species.</title>
        <authorList>
            <person name="Kang Y.J."/>
            <person name="Kim S.K."/>
            <person name="Kim M.Y."/>
            <person name="Lestari P."/>
            <person name="Kim K.H."/>
            <person name="Ha B.K."/>
            <person name="Jun T.H."/>
            <person name="Hwang W.J."/>
            <person name="Lee T."/>
            <person name="Lee J."/>
            <person name="Shim S."/>
            <person name="Yoon M.Y."/>
            <person name="Jang Y.E."/>
            <person name="Han K.S."/>
            <person name="Taeprayoon P."/>
            <person name="Yoon N."/>
            <person name="Somta P."/>
            <person name="Tanya P."/>
            <person name="Kim K.S."/>
            <person name="Gwag J.G."/>
            <person name="Moon J.K."/>
            <person name="Lee Y.H."/>
            <person name="Park B.S."/>
            <person name="Bombarely A."/>
            <person name="Doyle J.J."/>
            <person name="Jackson S.A."/>
            <person name="Schafleitner R."/>
            <person name="Srinives P."/>
            <person name="Varshney R.K."/>
            <person name="Lee S.H."/>
        </authorList>
    </citation>
    <scope>NUCLEOTIDE SEQUENCE [LARGE SCALE GENOMIC DNA]</scope>
    <source>
        <strain evidence="2">cv. VC1973A</strain>
    </source>
</reference>
<feature type="domain" description="AT3G52170-like helix-turn-helix" evidence="1">
    <location>
        <begin position="45"/>
        <end position="93"/>
    </location>
</feature>
<reference evidence="3" key="2">
    <citation type="submission" date="2025-08" db="UniProtKB">
        <authorList>
            <consortium name="RefSeq"/>
        </authorList>
    </citation>
    <scope>IDENTIFICATION</scope>
    <source>
        <tissue evidence="3">Leaf</tissue>
    </source>
</reference>
<dbReference type="STRING" id="3916.A0A3Q0FAK4"/>
<keyword evidence="2" id="KW-1185">Reference proteome</keyword>
<dbReference type="OrthoDB" id="787154at2759"/>
<organism evidence="2 3">
    <name type="scientific">Vigna radiata var. radiata</name>
    <name type="common">Mung bean</name>
    <name type="synonym">Phaseolus aureus</name>
    <dbReference type="NCBI Taxonomy" id="3916"/>
    <lineage>
        <taxon>Eukaryota</taxon>
        <taxon>Viridiplantae</taxon>
        <taxon>Streptophyta</taxon>
        <taxon>Embryophyta</taxon>
        <taxon>Tracheophyta</taxon>
        <taxon>Spermatophyta</taxon>
        <taxon>Magnoliopsida</taxon>
        <taxon>eudicotyledons</taxon>
        <taxon>Gunneridae</taxon>
        <taxon>Pentapetalae</taxon>
        <taxon>rosids</taxon>
        <taxon>fabids</taxon>
        <taxon>Fabales</taxon>
        <taxon>Fabaceae</taxon>
        <taxon>Papilionoideae</taxon>
        <taxon>50 kb inversion clade</taxon>
        <taxon>NPAAA clade</taxon>
        <taxon>indigoferoid/millettioid clade</taxon>
        <taxon>Phaseoleae</taxon>
        <taxon>Vigna</taxon>
    </lineage>
</organism>
<evidence type="ECO:0000313" key="3">
    <source>
        <dbReference type="RefSeq" id="XP_022641105.1"/>
    </source>
</evidence>
<evidence type="ECO:0000259" key="1">
    <source>
        <dbReference type="Pfam" id="PF25896"/>
    </source>
</evidence>
<accession>A0A3Q0FAK4</accession>
<protein>
    <submittedName>
        <fullName evidence="3">Uncharacterized protein LOC106769722 isoform X1</fullName>
    </submittedName>
</protein>
<evidence type="ECO:0000313" key="2">
    <source>
        <dbReference type="Proteomes" id="UP000087766"/>
    </source>
</evidence>
<dbReference type="PANTHER" id="PTHR34568">
    <property type="entry name" value="RRM DOMAIN-CONTAINING PROTEIN"/>
    <property type="match status" value="1"/>
</dbReference>
<dbReference type="Pfam" id="PF25896">
    <property type="entry name" value="HTH_AT3G52170"/>
    <property type="match status" value="1"/>
</dbReference>
<sequence>MQVLQVEILEEVPNMMHSVRGGLGQTFALAKHNESEGRKTRIRRSKEERKAMVESFIKKYQHSNNGNFPSLNLTHKEVGGSFYTVREIVRDIIQENRVLGPAKFTLEELNTDTFFEQNPLGSIARVPEPFSTASSIENHCELEKVQDTNKTMISVSDESYTEVVDQVVDKGHVISFGHMDVTDKEPIEVVVADGRDTRAENQVVDQGHTMNVSHIGVTNNESVETSVVFDECCTGNEYKFVDNGHVLNDSQVNIVSEESNEIAILEMQLSDSSSTLKQKVEQELAAANTPMTKVNAATEDLIVETFPLTPGSMTTDGIRSPEGLMDSRNSPETDMKMLELRQGDEKSELNGIEPSKNFNLLDNIFEDAPVNQLLKNTSNTGLDKEESVRDISEESYNHYTHKERYEFEDRTDSQVGVSHKNTITIDQSKKTDEIKTNTQTNNLSKTCKPSEEDDDLLKADKHRVDGQLGGNSQRSGTTVDRIHLESWDGADKNSANREPNPLLAAWKAFVDAFVKFWSDE</sequence>
<proteinExistence type="predicted"/>
<gene>
    <name evidence="3" type="primary">LOC106769722</name>
</gene>
<dbReference type="Proteomes" id="UP000087766">
    <property type="component" value="Chromosome 8"/>
</dbReference>
<dbReference type="RefSeq" id="XP_022641105.1">
    <property type="nucleotide sequence ID" value="XM_022785384.1"/>
</dbReference>
<dbReference type="InterPro" id="IPR058941">
    <property type="entry name" value="HTH_AT3G52170-like"/>
</dbReference>
<name>A0A3Q0FAK4_VIGRR</name>